<feature type="compositionally biased region" description="Low complexity" evidence="1">
    <location>
        <begin position="187"/>
        <end position="201"/>
    </location>
</feature>
<feature type="compositionally biased region" description="Low complexity" evidence="1">
    <location>
        <begin position="281"/>
        <end position="300"/>
    </location>
</feature>
<evidence type="ECO:0000313" key="2">
    <source>
        <dbReference type="Proteomes" id="UP000694930"/>
    </source>
</evidence>
<name>A0ABM1HLA5_SOLPN</name>
<evidence type="ECO:0000313" key="3">
    <source>
        <dbReference type="RefSeq" id="XP_015087183.1"/>
    </source>
</evidence>
<reference evidence="3" key="2">
    <citation type="submission" date="2025-08" db="UniProtKB">
        <authorList>
            <consortium name="RefSeq"/>
        </authorList>
    </citation>
    <scope>IDENTIFICATION</scope>
</reference>
<organism evidence="2 3">
    <name type="scientific">Solanum pennellii</name>
    <name type="common">Tomato</name>
    <name type="synonym">Lycopersicon pennellii</name>
    <dbReference type="NCBI Taxonomy" id="28526"/>
    <lineage>
        <taxon>Eukaryota</taxon>
        <taxon>Viridiplantae</taxon>
        <taxon>Streptophyta</taxon>
        <taxon>Embryophyta</taxon>
        <taxon>Tracheophyta</taxon>
        <taxon>Spermatophyta</taxon>
        <taxon>Magnoliopsida</taxon>
        <taxon>eudicotyledons</taxon>
        <taxon>Gunneridae</taxon>
        <taxon>Pentapetalae</taxon>
        <taxon>asterids</taxon>
        <taxon>lamiids</taxon>
        <taxon>Solanales</taxon>
        <taxon>Solanaceae</taxon>
        <taxon>Solanoideae</taxon>
        <taxon>Solaneae</taxon>
        <taxon>Solanum</taxon>
        <taxon>Solanum subgen. Lycopersicon</taxon>
    </lineage>
</organism>
<feature type="compositionally biased region" description="Basic and acidic residues" evidence="1">
    <location>
        <begin position="1"/>
        <end position="15"/>
    </location>
</feature>
<feature type="compositionally biased region" description="Polar residues" evidence="1">
    <location>
        <begin position="328"/>
        <end position="338"/>
    </location>
</feature>
<feature type="compositionally biased region" description="Basic and acidic residues" evidence="1">
    <location>
        <begin position="376"/>
        <end position="391"/>
    </location>
</feature>
<feature type="region of interest" description="Disordered" evidence="1">
    <location>
        <begin position="140"/>
        <end position="201"/>
    </location>
</feature>
<feature type="compositionally biased region" description="Polar residues" evidence="1">
    <location>
        <begin position="92"/>
        <end position="104"/>
    </location>
</feature>
<feature type="compositionally biased region" description="Polar residues" evidence="1">
    <location>
        <begin position="140"/>
        <end position="161"/>
    </location>
</feature>
<dbReference type="RefSeq" id="XP_015087183.1">
    <property type="nucleotide sequence ID" value="XM_015231697.1"/>
</dbReference>
<gene>
    <name evidence="3" type="primary">LOC107030413</name>
</gene>
<dbReference type="GeneID" id="107030413"/>
<feature type="compositionally biased region" description="Basic residues" evidence="1">
    <location>
        <begin position="352"/>
        <end position="364"/>
    </location>
</feature>
<feature type="compositionally biased region" description="Polar residues" evidence="1">
    <location>
        <begin position="173"/>
        <end position="186"/>
    </location>
</feature>
<feature type="region of interest" description="Disordered" evidence="1">
    <location>
        <begin position="243"/>
        <end position="300"/>
    </location>
</feature>
<feature type="region of interest" description="Disordered" evidence="1">
    <location>
        <begin position="1"/>
        <end position="104"/>
    </location>
</feature>
<keyword evidence="2" id="KW-1185">Reference proteome</keyword>
<accession>A0ABM1HLA5</accession>
<feature type="compositionally biased region" description="Basic and acidic residues" evidence="1">
    <location>
        <begin position="31"/>
        <end position="44"/>
    </location>
</feature>
<proteinExistence type="predicted"/>
<protein>
    <submittedName>
        <fullName evidence="3">Uncharacterized protein LOC107030413</fullName>
    </submittedName>
</protein>
<feature type="compositionally biased region" description="Low complexity" evidence="1">
    <location>
        <begin position="462"/>
        <end position="474"/>
    </location>
</feature>
<reference evidence="2" key="1">
    <citation type="journal article" date="2014" name="Nat. Genet.">
        <title>The genome of the stress-tolerant wild tomato species Solanum pennellii.</title>
        <authorList>
            <person name="Bolger A."/>
            <person name="Scossa F."/>
            <person name="Bolger M.E."/>
            <person name="Lanz C."/>
            <person name="Maumus F."/>
            <person name="Tohge T."/>
            <person name="Quesneville H."/>
            <person name="Alseekh S."/>
            <person name="Sorensen I."/>
            <person name="Lichtenstein G."/>
            <person name="Fich E.A."/>
            <person name="Conte M."/>
            <person name="Keller H."/>
            <person name="Schneeberger K."/>
            <person name="Schwacke R."/>
            <person name="Ofner I."/>
            <person name="Vrebalov J."/>
            <person name="Xu Y."/>
            <person name="Osorio S."/>
            <person name="Aflitos S.A."/>
            <person name="Schijlen E."/>
            <person name="Jimenez-Gomez J.M."/>
            <person name="Ryngajllo M."/>
            <person name="Kimura S."/>
            <person name="Kumar R."/>
            <person name="Koenig D."/>
            <person name="Headland L.R."/>
            <person name="Maloof J.N."/>
            <person name="Sinha N."/>
            <person name="van Ham R.C."/>
            <person name="Lankhorst R.K."/>
            <person name="Mao L."/>
            <person name="Vogel A."/>
            <person name="Arsova B."/>
            <person name="Panstruga R."/>
            <person name="Fei Z."/>
            <person name="Rose J.K."/>
            <person name="Zamir D."/>
            <person name="Carrari F."/>
            <person name="Giovannoni J.J."/>
            <person name="Weigel D."/>
            <person name="Usadel B."/>
            <person name="Fernie A.R."/>
        </authorList>
    </citation>
    <scope>NUCLEOTIDE SEQUENCE [LARGE SCALE GENOMIC DNA]</scope>
    <source>
        <strain evidence="2">cv. LA0716</strain>
    </source>
</reference>
<feature type="region of interest" description="Disordered" evidence="1">
    <location>
        <begin position="440"/>
        <end position="485"/>
    </location>
</feature>
<dbReference type="Proteomes" id="UP000694930">
    <property type="component" value="Chromosome 9"/>
</dbReference>
<feature type="compositionally biased region" description="Basic and acidic residues" evidence="1">
    <location>
        <begin position="268"/>
        <end position="280"/>
    </location>
</feature>
<sequence>MESKKIDKSRGDQHQGGDVIEENVKQNQKGNHQEGKKQETRNQGERNYVQEVSEKEEQWQTQRRKQSKNLEQVQPKTAWRARSPQHKKVIDDSQQAAGIPPSITTHNVYSDLEVQEQAVQELQVDTSGKKGAADNNIQQIQEPVTASSPTTQTTNVQNLHMDNSERKGDADSDTQQNEETNIVSPSTNQRTNLQQHQTQLTQANNNKRTCFDLSLPTPQQSPINAADNIVNVGLAVEVDGGMDGGCQEKPTNLQEGVSKGGKGTLVFDHSDHRRDLRSAENKSPNSSNQGQQKNSSQWKNYEADQSLKRAENQEAGGINAAGNQQYTVNSEHQQQGDKTPVEKQNNRSQGRPSKKKREAIKRKIQREAGLQCDNEQIQRENKSPKQCHDNSDYEVINSEDGFDEDTQSLNEKEGEEEEDETSAQLINAFGSTFQSEFESEIHEVTTQQGLSPRGRKEVRQYNNTVTTSTSANTSRPNTRSRSKGF</sequence>
<evidence type="ECO:0000256" key="1">
    <source>
        <dbReference type="SAM" id="MobiDB-lite"/>
    </source>
</evidence>
<feature type="region of interest" description="Disordered" evidence="1">
    <location>
        <begin position="328"/>
        <end position="422"/>
    </location>
</feature>